<dbReference type="AlphaFoldDB" id="A0A6G0I4H3"/>
<feature type="region of interest" description="Disordered" evidence="9">
    <location>
        <begin position="643"/>
        <end position="783"/>
    </location>
</feature>
<evidence type="ECO:0000256" key="1">
    <source>
        <dbReference type="ARBA" id="ARBA00004123"/>
    </source>
</evidence>
<protein>
    <recommendedName>
        <fullName evidence="8">5'-3' exoribonuclease</fullName>
        <ecNumber evidence="8">3.1.13.-</ecNumber>
    </recommendedName>
</protein>
<organism evidence="12 13">
    <name type="scientific">Larimichthys crocea</name>
    <name type="common">Large yellow croaker</name>
    <name type="synonym">Pseudosciaena crocea</name>
    <dbReference type="NCBI Taxonomy" id="215358"/>
    <lineage>
        <taxon>Eukaryota</taxon>
        <taxon>Metazoa</taxon>
        <taxon>Chordata</taxon>
        <taxon>Craniata</taxon>
        <taxon>Vertebrata</taxon>
        <taxon>Euteleostomi</taxon>
        <taxon>Actinopterygii</taxon>
        <taxon>Neopterygii</taxon>
        <taxon>Teleostei</taxon>
        <taxon>Neoteleostei</taxon>
        <taxon>Acanthomorphata</taxon>
        <taxon>Eupercaria</taxon>
        <taxon>Sciaenidae</taxon>
        <taxon>Larimichthys</taxon>
    </lineage>
</organism>
<keyword evidence="5 8" id="KW-0378">Hydrolase</keyword>
<dbReference type="EMBL" id="REGW02000014">
    <property type="protein sequence ID" value="KAE8286428.1"/>
    <property type="molecule type" value="Genomic_DNA"/>
</dbReference>
<dbReference type="CDD" id="cd18673">
    <property type="entry name" value="PIN_XRN1-2-like"/>
    <property type="match status" value="1"/>
</dbReference>
<evidence type="ECO:0000259" key="11">
    <source>
        <dbReference type="Pfam" id="PF17846"/>
    </source>
</evidence>
<dbReference type="FunFam" id="1.25.40.1050:FF:000002">
    <property type="entry name" value="5'-3' exoribonuclease"/>
    <property type="match status" value="1"/>
</dbReference>
<feature type="region of interest" description="Disordered" evidence="9">
    <location>
        <begin position="296"/>
        <end position="333"/>
    </location>
</feature>
<keyword evidence="13" id="KW-1185">Reference proteome</keyword>
<feature type="compositionally biased region" description="Gly residues" evidence="9">
    <location>
        <begin position="707"/>
        <end position="718"/>
    </location>
</feature>
<feature type="domain" description="Xrn1 N-terminal" evidence="10">
    <location>
        <begin position="1"/>
        <end position="78"/>
    </location>
</feature>
<evidence type="ECO:0000256" key="9">
    <source>
        <dbReference type="SAM" id="MobiDB-lite"/>
    </source>
</evidence>
<evidence type="ECO:0000256" key="8">
    <source>
        <dbReference type="PIRNR" id="PIRNR037239"/>
    </source>
</evidence>
<comment type="function">
    <text evidence="8">Possesses 5'-&gt;3' exoribonuclease activity. May promote termination of transcription by RNA polymerase II.</text>
</comment>
<dbReference type="InterPro" id="IPR041412">
    <property type="entry name" value="Xrn1_helical"/>
</dbReference>
<reference evidence="12 13" key="1">
    <citation type="submission" date="2019-07" db="EMBL/GenBank/DDBJ databases">
        <title>Chromosome genome assembly for large yellow croaker.</title>
        <authorList>
            <person name="Xiao S."/>
        </authorList>
    </citation>
    <scope>NUCLEOTIDE SEQUENCE [LARGE SCALE GENOMIC DNA]</scope>
    <source>
        <strain evidence="12">JMULYC20181020</strain>
        <tissue evidence="12">Muscle</tissue>
    </source>
</reference>
<feature type="compositionally biased region" description="Low complexity" evidence="9">
    <location>
        <begin position="299"/>
        <end position="310"/>
    </location>
</feature>
<dbReference type="GO" id="GO:0005634">
    <property type="term" value="C:nucleus"/>
    <property type="evidence" value="ECO:0007669"/>
    <property type="project" value="UniProtKB-SubCell"/>
</dbReference>
<evidence type="ECO:0000256" key="7">
    <source>
        <dbReference type="ARBA" id="ARBA00023242"/>
    </source>
</evidence>
<evidence type="ECO:0000313" key="13">
    <source>
        <dbReference type="Proteomes" id="UP000424527"/>
    </source>
</evidence>
<gene>
    <name evidence="12" type="ORF">D5F01_LYC14361</name>
</gene>
<feature type="compositionally biased region" description="Basic and acidic residues" evidence="9">
    <location>
        <begin position="311"/>
        <end position="322"/>
    </location>
</feature>
<dbReference type="InterPro" id="IPR017151">
    <property type="entry name" value="Xrn2/3/4"/>
</dbReference>
<dbReference type="GO" id="GO:0000956">
    <property type="term" value="P:nuclear-transcribed mRNA catabolic process"/>
    <property type="evidence" value="ECO:0007669"/>
    <property type="project" value="TreeGrafter"/>
</dbReference>
<feature type="compositionally biased region" description="Low complexity" evidence="9">
    <location>
        <begin position="696"/>
        <end position="706"/>
    </location>
</feature>
<dbReference type="InterPro" id="IPR027073">
    <property type="entry name" value="5_3_exoribonuclease"/>
</dbReference>
<evidence type="ECO:0000256" key="5">
    <source>
        <dbReference type="ARBA" id="ARBA00022801"/>
    </source>
</evidence>
<keyword evidence="3 8" id="KW-0507">mRNA processing</keyword>
<evidence type="ECO:0000256" key="6">
    <source>
        <dbReference type="ARBA" id="ARBA00022839"/>
    </source>
</evidence>
<feature type="domain" description="Xrn1 helical" evidence="11">
    <location>
        <begin position="139"/>
        <end position="610"/>
    </location>
</feature>
<feature type="compositionally biased region" description="Basic and acidic residues" evidence="9">
    <location>
        <begin position="606"/>
        <end position="618"/>
    </location>
</feature>
<dbReference type="Proteomes" id="UP000424527">
    <property type="component" value="Unassembled WGS sequence"/>
</dbReference>
<feature type="region of interest" description="Disordered" evidence="9">
    <location>
        <begin position="604"/>
        <end position="629"/>
    </location>
</feature>
<dbReference type="InterPro" id="IPR004859">
    <property type="entry name" value="Xrn1_N"/>
</dbReference>
<evidence type="ECO:0000256" key="4">
    <source>
        <dbReference type="ARBA" id="ARBA00022722"/>
    </source>
</evidence>
<dbReference type="Gene3D" id="3.40.50.12390">
    <property type="match status" value="1"/>
</dbReference>
<dbReference type="GO" id="GO:0006397">
    <property type="term" value="P:mRNA processing"/>
    <property type="evidence" value="ECO:0007669"/>
    <property type="project" value="UniProtKB-UniRule"/>
</dbReference>
<evidence type="ECO:0000259" key="10">
    <source>
        <dbReference type="Pfam" id="PF03159"/>
    </source>
</evidence>
<accession>A0A6G0I4H3</accession>
<evidence type="ECO:0000313" key="12">
    <source>
        <dbReference type="EMBL" id="KAE8286428.1"/>
    </source>
</evidence>
<sequence length="809" mass="92605">MDNLAQCLRYYVADRLSNDPGWRNVVVFLSDASVPGEGEHKIMDYIRRQRAQPNHDPNTHHCLCGADADLIMLGLATPSRTSPSSEKNCQGVAREKQGQHDEFADSMPASEQEFIFIRLCVLREYLARELTMASLPFPFDFERSVDDWVFMCFFVGNDFLPHLPSLEIREGAIDRLVNIYKDVVHKTGGYLTENGYVNLERVEMIMQAVGVAEDNIFKKRKEDDESFKRRMKEKRKRAKQAERGPAYMTTGQFAPQALGRRDRPEAVQNARHQAFDMRMQSREQHNKDAAQSLKATMRNGGNSSAGPSDSSDSRGVKRKAEDSDSEPEPEDNVRLWEDGWKQRYYKTKFDVDVTDEDFRRKVVRSYVEGLCWVLRYYYQGCVSWKWYFPFHYAPFASDFKDIKGLFTEFEKGTKPFKPLEQLMGVFPAASGNFLPETWRSLMMSPDSSIIDFYPDDFAIDLNGKKYAWQGVALLPFVDERRLRAALADVYPDLTPEEVRRNSLGSDLLFLGKSHPLFDFIHELYRAESLEGTEIPAELCHGIQGTLNLDDDPILPDKAVTSPIPMLRDISQNSAIGVKYKDPHYAEDFVFKAVLLSGAKMPNKVLKPGDWERGNREPWRPQLGFNPNRQQAHLDQSGFRALGHNLNRNQHGRGQYSNAPPPGNYQQGYRPQHGGGHQPFQHSRQNSLLGAPPPFQQPQYPRQQQQQYGGGGGGGGGGHGWDRASQSQQSAYQQNAVRGQGGAGSSSYQQRYDQRRDGWHERRDDHRDDRRDNRGQHHQVDARDETAFKLLNLSSLLRERLERFTESFRK</sequence>
<dbReference type="Pfam" id="PF17846">
    <property type="entry name" value="XRN_M"/>
    <property type="match status" value="1"/>
</dbReference>
<feature type="compositionally biased region" description="Low complexity" evidence="9">
    <location>
        <begin position="723"/>
        <end position="735"/>
    </location>
</feature>
<dbReference type="GO" id="GO:0004534">
    <property type="term" value="F:5'-3' RNA exonuclease activity"/>
    <property type="evidence" value="ECO:0007669"/>
    <property type="project" value="UniProtKB-UniRule"/>
</dbReference>
<comment type="subcellular location">
    <subcellularLocation>
        <location evidence="1">Nucleus</location>
    </subcellularLocation>
</comment>
<feature type="compositionally biased region" description="Basic residues" evidence="9">
    <location>
        <begin position="229"/>
        <end position="238"/>
    </location>
</feature>
<keyword evidence="6 8" id="KW-0269">Exonuclease</keyword>
<feature type="region of interest" description="Disordered" evidence="9">
    <location>
        <begin position="224"/>
        <end position="270"/>
    </location>
</feature>
<evidence type="ECO:0000256" key="3">
    <source>
        <dbReference type="ARBA" id="ARBA00022664"/>
    </source>
</evidence>
<comment type="similarity">
    <text evidence="2 8">Belongs to the 5'-3' exonuclease family. XRN2/RAT1 subfamily.</text>
</comment>
<proteinExistence type="inferred from homology"/>
<dbReference type="Pfam" id="PF03159">
    <property type="entry name" value="XRN_N"/>
    <property type="match status" value="1"/>
</dbReference>
<dbReference type="EC" id="3.1.13.-" evidence="8"/>
<evidence type="ECO:0000256" key="2">
    <source>
        <dbReference type="ARBA" id="ARBA00006994"/>
    </source>
</evidence>
<keyword evidence="4 8" id="KW-0540">Nuclease</keyword>
<feature type="compositionally biased region" description="Basic and acidic residues" evidence="9">
    <location>
        <begin position="751"/>
        <end position="783"/>
    </location>
</feature>
<dbReference type="Gene3D" id="1.25.40.1050">
    <property type="match status" value="1"/>
</dbReference>
<dbReference type="PANTHER" id="PTHR12341:SF41">
    <property type="entry name" value="5'-3' EXORIBONUCLEASE 2"/>
    <property type="match status" value="1"/>
</dbReference>
<dbReference type="PANTHER" id="PTHR12341">
    <property type="entry name" value="5'-&gt;3' EXORIBONUCLEASE"/>
    <property type="match status" value="1"/>
</dbReference>
<dbReference type="GO" id="GO:0003723">
    <property type="term" value="F:RNA binding"/>
    <property type="evidence" value="ECO:0007669"/>
    <property type="project" value="TreeGrafter"/>
</dbReference>
<keyword evidence="7" id="KW-0539">Nucleus</keyword>
<dbReference type="PIRSF" id="PIRSF037239">
    <property type="entry name" value="Exonuclease_Xrn2"/>
    <property type="match status" value="1"/>
</dbReference>
<comment type="caution">
    <text evidence="12">The sequence shown here is derived from an EMBL/GenBank/DDBJ whole genome shotgun (WGS) entry which is preliminary data.</text>
</comment>
<name>A0A6G0I4H3_LARCR</name>